<proteinExistence type="predicted"/>
<sequence>MLFDEKTGALRPEATPTRDVTEVPGPFDTPQVPIGQLDPVSPPRKRKRKRRLAIDFNIKLTGTIMKKNFNNVDSLKKKKVYAIPRVQSALELFSSPTTSVLSEAHFIKHWKANAFVKPLRDDEISWIMDVPTGLPVSPVTSIQEELSGLEESPVSGIEILRAQSREISSEFEQSTGMDVTPDLPSLEKNRRSRDLSLSGEKRVDITTPARRVSRPPTVGRASILSPIIDEELEVEMIPLEEIDEPFSTDEEIPTEQRDEKTLETLGKIKRAMGDMYKVWFHDILHLNTPRKQAACIFYHLMALTKSGILDPVQRGPFEDILIKRGPAY</sequence>
<feature type="domain" description="Rad21/Rec8-like protein C-terminal eukaryotic" evidence="2">
    <location>
        <begin position="286"/>
        <end position="327"/>
    </location>
</feature>
<evidence type="ECO:0000256" key="1">
    <source>
        <dbReference type="SAM" id="MobiDB-lite"/>
    </source>
</evidence>
<feature type="region of interest" description="Disordered" evidence="1">
    <location>
        <begin position="170"/>
        <end position="197"/>
    </location>
</feature>
<dbReference type="SUPFAM" id="SSF46785">
    <property type="entry name" value="Winged helix' DNA-binding domain"/>
    <property type="match status" value="1"/>
</dbReference>
<evidence type="ECO:0000313" key="3">
    <source>
        <dbReference type="Proteomes" id="UP000515163"/>
    </source>
</evidence>
<dbReference type="InParanoid" id="A0A6P8HWU2"/>
<dbReference type="KEGG" id="aten:116293743"/>
<feature type="compositionally biased region" description="Basic and acidic residues" evidence="1">
    <location>
        <begin position="185"/>
        <end position="197"/>
    </location>
</feature>
<reference evidence="4" key="1">
    <citation type="submission" date="2025-08" db="UniProtKB">
        <authorList>
            <consortium name="RefSeq"/>
        </authorList>
    </citation>
    <scope>IDENTIFICATION</scope>
    <source>
        <tissue evidence="4">Tentacle</tissue>
    </source>
</reference>
<dbReference type="AlphaFoldDB" id="A0A6P8HWU2"/>
<dbReference type="RefSeq" id="XP_031557062.1">
    <property type="nucleotide sequence ID" value="XM_031701202.1"/>
</dbReference>
<dbReference type="Pfam" id="PF04824">
    <property type="entry name" value="Rad21_Rec8"/>
    <property type="match status" value="1"/>
</dbReference>
<evidence type="ECO:0000259" key="2">
    <source>
        <dbReference type="Pfam" id="PF04824"/>
    </source>
</evidence>
<accession>A0A6P8HWU2</accession>
<dbReference type="OrthoDB" id="10071381at2759"/>
<dbReference type="CDD" id="cd21794">
    <property type="entry name" value="Rad21_Rec8_M_Rec8"/>
    <property type="match status" value="1"/>
</dbReference>
<protein>
    <submittedName>
        <fullName evidence="4">Uncharacterized protein LOC116293743</fullName>
    </submittedName>
</protein>
<dbReference type="InterPro" id="IPR036390">
    <property type="entry name" value="WH_DNA-bd_sf"/>
</dbReference>
<organism evidence="3 4">
    <name type="scientific">Actinia tenebrosa</name>
    <name type="common">Australian red waratah sea anemone</name>
    <dbReference type="NCBI Taxonomy" id="6105"/>
    <lineage>
        <taxon>Eukaryota</taxon>
        <taxon>Metazoa</taxon>
        <taxon>Cnidaria</taxon>
        <taxon>Anthozoa</taxon>
        <taxon>Hexacorallia</taxon>
        <taxon>Actiniaria</taxon>
        <taxon>Actiniidae</taxon>
        <taxon>Actinia</taxon>
    </lineage>
</organism>
<gene>
    <name evidence="4" type="primary">LOC116293743</name>
</gene>
<feature type="region of interest" description="Disordered" evidence="1">
    <location>
        <begin position="1"/>
        <end position="48"/>
    </location>
</feature>
<dbReference type="Proteomes" id="UP000515163">
    <property type="component" value="Unplaced"/>
</dbReference>
<dbReference type="GeneID" id="116293743"/>
<keyword evidence="3" id="KW-1185">Reference proteome</keyword>
<name>A0A6P8HWU2_ACTTE</name>
<evidence type="ECO:0000313" key="4">
    <source>
        <dbReference type="RefSeq" id="XP_031557062.1"/>
    </source>
</evidence>
<dbReference type="InterPro" id="IPR006909">
    <property type="entry name" value="Rad21/Rec8_C_eu"/>
</dbReference>